<dbReference type="GO" id="GO:0004674">
    <property type="term" value="F:protein serine/threonine kinase activity"/>
    <property type="evidence" value="ECO:0007669"/>
    <property type="project" value="InterPro"/>
</dbReference>
<dbReference type="GO" id="GO:0005770">
    <property type="term" value="C:late endosome"/>
    <property type="evidence" value="ECO:0007669"/>
    <property type="project" value="TreeGrafter"/>
</dbReference>
<dbReference type="PANTHER" id="PTHR17583:SF0">
    <property type="entry name" value="PHOSPHOINOSITIDE 3-KINASE REGULATORY SUBUNIT 4"/>
    <property type="match status" value="1"/>
</dbReference>
<dbReference type="GO" id="GO:0000166">
    <property type="term" value="F:nucleotide binding"/>
    <property type="evidence" value="ECO:0007669"/>
    <property type="project" value="UniProtKB-KW"/>
</dbReference>
<dbReference type="GO" id="GO:0006623">
    <property type="term" value="P:protein targeting to vacuole"/>
    <property type="evidence" value="ECO:0007669"/>
    <property type="project" value="TreeGrafter"/>
</dbReference>
<accession>A0AAE0FKQ3</accession>
<feature type="region of interest" description="Disordered" evidence="3">
    <location>
        <begin position="38"/>
        <end position="74"/>
    </location>
</feature>
<dbReference type="GO" id="GO:0034271">
    <property type="term" value="C:phosphatidylinositol 3-kinase complex, class III, type I"/>
    <property type="evidence" value="ECO:0007669"/>
    <property type="project" value="TreeGrafter"/>
</dbReference>
<evidence type="ECO:0000313" key="5">
    <source>
        <dbReference type="Proteomes" id="UP001190700"/>
    </source>
</evidence>
<dbReference type="PANTHER" id="PTHR17583">
    <property type="entry name" value="PHOSPHOINOSITIDE 3-KINASE REGULATORY SUBUNIT 4"/>
    <property type="match status" value="1"/>
</dbReference>
<dbReference type="InterPro" id="IPR045162">
    <property type="entry name" value="Vps15-like"/>
</dbReference>
<dbReference type="InterPro" id="IPR015943">
    <property type="entry name" value="WD40/YVTN_repeat-like_dom_sf"/>
</dbReference>
<evidence type="ECO:0000256" key="2">
    <source>
        <dbReference type="PROSITE-ProRule" id="PRU00221"/>
    </source>
</evidence>
<comment type="caution">
    <text evidence="4">The sequence shown here is derived from an EMBL/GenBank/DDBJ whole genome shotgun (WGS) entry which is preliminary data.</text>
</comment>
<dbReference type="GO" id="GO:0034272">
    <property type="term" value="C:phosphatidylinositol 3-kinase complex, class III, type II"/>
    <property type="evidence" value="ECO:0007669"/>
    <property type="project" value="TreeGrafter"/>
</dbReference>
<dbReference type="Proteomes" id="UP001190700">
    <property type="component" value="Unassembled WGS sequence"/>
</dbReference>
<sequence length="238" mass="24921">MQPASSERHPLIWVAAGEHEAALWEAHTGSPREVVRVLQSSSPEQPPPAVDSCPAALQSPTPLGAAGALQGDTKAGECTRLRTEELSEPPQRVAGMRALLPLAGSTLLTGGSDCAVRLWEPTRPQRCEIVCAPAPAGATAPPQHYDVRTFKGVHMVQEVHEQGSHARPGSTYSPAQYAANLRSAATGAGALGAAANASMGGVGRMDAHRDTITDMAIIEGTQRLLVTCSRDGSIKGWR</sequence>
<dbReference type="SMART" id="SM00320">
    <property type="entry name" value="WD40"/>
    <property type="match status" value="2"/>
</dbReference>
<evidence type="ECO:0000313" key="4">
    <source>
        <dbReference type="EMBL" id="KAK3261637.1"/>
    </source>
</evidence>
<dbReference type="GO" id="GO:0016236">
    <property type="term" value="P:macroautophagy"/>
    <property type="evidence" value="ECO:0007669"/>
    <property type="project" value="InterPro"/>
</dbReference>
<dbReference type="Gene3D" id="2.130.10.10">
    <property type="entry name" value="YVTN repeat-like/Quinoprotein amine dehydrogenase"/>
    <property type="match status" value="1"/>
</dbReference>
<dbReference type="AlphaFoldDB" id="A0AAE0FKQ3"/>
<proteinExistence type="predicted"/>
<evidence type="ECO:0000256" key="1">
    <source>
        <dbReference type="ARBA" id="ARBA00022741"/>
    </source>
</evidence>
<keyword evidence="5" id="KW-1185">Reference proteome</keyword>
<dbReference type="Pfam" id="PF00400">
    <property type="entry name" value="WD40"/>
    <property type="match status" value="1"/>
</dbReference>
<dbReference type="SUPFAM" id="SSF50978">
    <property type="entry name" value="WD40 repeat-like"/>
    <property type="match status" value="1"/>
</dbReference>
<name>A0AAE0FKQ3_9CHLO</name>
<keyword evidence="2" id="KW-0853">WD repeat</keyword>
<dbReference type="InterPro" id="IPR001680">
    <property type="entry name" value="WD40_rpt"/>
</dbReference>
<organism evidence="4 5">
    <name type="scientific">Cymbomonas tetramitiformis</name>
    <dbReference type="NCBI Taxonomy" id="36881"/>
    <lineage>
        <taxon>Eukaryota</taxon>
        <taxon>Viridiplantae</taxon>
        <taxon>Chlorophyta</taxon>
        <taxon>Pyramimonadophyceae</taxon>
        <taxon>Pyramimonadales</taxon>
        <taxon>Pyramimonadaceae</taxon>
        <taxon>Cymbomonas</taxon>
    </lineage>
</organism>
<dbReference type="EMBL" id="LGRX02016771">
    <property type="protein sequence ID" value="KAK3261637.1"/>
    <property type="molecule type" value="Genomic_DNA"/>
</dbReference>
<dbReference type="PROSITE" id="PS50082">
    <property type="entry name" value="WD_REPEATS_2"/>
    <property type="match status" value="1"/>
</dbReference>
<protein>
    <submittedName>
        <fullName evidence="4">Uncharacterized protein</fullName>
    </submittedName>
</protein>
<dbReference type="PROSITE" id="PS50294">
    <property type="entry name" value="WD_REPEATS_REGION"/>
    <property type="match status" value="1"/>
</dbReference>
<dbReference type="GO" id="GO:0071561">
    <property type="term" value="C:nucleus-vacuole junction"/>
    <property type="evidence" value="ECO:0007669"/>
    <property type="project" value="TreeGrafter"/>
</dbReference>
<feature type="repeat" description="WD" evidence="2">
    <location>
        <begin position="205"/>
        <end position="238"/>
    </location>
</feature>
<dbReference type="InterPro" id="IPR036322">
    <property type="entry name" value="WD40_repeat_dom_sf"/>
</dbReference>
<keyword evidence="1" id="KW-0547">Nucleotide-binding</keyword>
<dbReference type="GO" id="GO:0045324">
    <property type="term" value="P:late endosome to vacuole transport"/>
    <property type="evidence" value="ECO:0007669"/>
    <property type="project" value="InterPro"/>
</dbReference>
<reference evidence="4 5" key="1">
    <citation type="journal article" date="2015" name="Genome Biol. Evol.">
        <title>Comparative Genomics of a Bacterivorous Green Alga Reveals Evolutionary Causalities and Consequences of Phago-Mixotrophic Mode of Nutrition.</title>
        <authorList>
            <person name="Burns J.A."/>
            <person name="Paasch A."/>
            <person name="Narechania A."/>
            <person name="Kim E."/>
        </authorList>
    </citation>
    <scope>NUCLEOTIDE SEQUENCE [LARGE SCALE GENOMIC DNA]</scope>
    <source>
        <strain evidence="4 5">PLY_AMNH</strain>
    </source>
</reference>
<evidence type="ECO:0000256" key="3">
    <source>
        <dbReference type="SAM" id="MobiDB-lite"/>
    </source>
</evidence>
<gene>
    <name evidence="4" type="ORF">CYMTET_29463</name>
</gene>